<feature type="compositionally biased region" description="Basic residues" evidence="1">
    <location>
        <begin position="16"/>
        <end position="27"/>
    </location>
</feature>
<feature type="region of interest" description="Disordered" evidence="1">
    <location>
        <begin position="662"/>
        <end position="689"/>
    </location>
</feature>
<feature type="compositionally biased region" description="Low complexity" evidence="1">
    <location>
        <begin position="581"/>
        <end position="594"/>
    </location>
</feature>
<feature type="region of interest" description="Disordered" evidence="1">
    <location>
        <begin position="1000"/>
        <end position="1041"/>
    </location>
</feature>
<sequence>MISSNHSRIMSANNKSQRRRMRSRSGRGKTLILSISTLIIADNISPVSRLAYATKNFCGLDWGDASSDCESNQPCPTGIDDECTAGGTCWADTSCDTSLGHGALYNHEDPSHMRFCGTTYNEAMETCSVDNHCPTGDHAECPEGQACFSFLTGCNYVDMMGGVGNITISGGNSTTPKLDADDPARSNYCGTDWNDAISNCDNIDHWCASGADSDCPEGKTCFAGTDCKYEADLFPTVTPTSLAPSLSPTMYFSPTNLRFCGVGWEDAGQYCRIASHCPSGEDTECPEGQACFDSPSLGCNIVDFKQYLAANGTEIFGSDHELLTEGSIPGHLTSSTPSAIPMPTPSALPIPTSSDLPTTLPMTTTSELPTPVVTLELSTTKESSSSITPELSVAETLVPTPSPFQTNSHVFCGKTWQDASDRCSPETFCSEGAALHKCTDPAEFCWVGVTACDASEWITEGTVSPSGEDTTSGTTSPSSSLTSPQTLESSFAVSSSETISTSSEEEDAAEEEESSVIPCNQDQPCPSGYICSSNIICIKEATPEPVPTPIPDETSPPSSLAELSSTPTTIASSNTDEEGMSLSPSANELSSSPISNTLSEDEIAQRLANENNYCATSLSEVMSSCSFTLQTCNDGDPMCEEGTYCFENILCTDSQVSTETSLMPASTTSSSPTPVSTSSGSDEGNNTTTTAQKKCASSLNELLLTCDTAPTCSDSECPGGMFCFSELICAGASSGESSTNGPTSIASSIIVPANPSPSSIPTSLSSSTSSTTIPCGSPQNYCATSRDELQSTCATAQTCNDNDAPCPSGSFCFPEVICECMEDTQPTLTFNSTLPTKMPTQVTNIDTNDQNAVTVIATTDDPCNNLCLQPLDIADCEYALTFPNIMPCTGFPSLVQVGDLCTGTGECGTSLELDTCSNTLDFYWRVEPQRCIEYGLTNGTGVILSSNTEIGADGMNLNPTITESDADEMNLNPTMTESDADGMKPEPTFNFSLANFSPAPSSSNSAADGMPQNGTLNFSQGNFSKDGQTNHGALKGSSSENTTSAFTGWWVLESSSAMIVFSDWMRLMTVLGLVFWL</sequence>
<feature type="compositionally biased region" description="Polar residues" evidence="1">
    <location>
        <begin position="1012"/>
        <end position="1041"/>
    </location>
</feature>
<feature type="compositionally biased region" description="Polar residues" evidence="1">
    <location>
        <begin position="1"/>
        <end position="15"/>
    </location>
</feature>
<feature type="region of interest" description="Disordered" evidence="1">
    <location>
        <begin position="1"/>
        <end position="27"/>
    </location>
</feature>
<protein>
    <submittedName>
        <fullName evidence="2">Uncharacterized protein</fullName>
    </submittedName>
</protein>
<organism evidence="2 3">
    <name type="scientific">Discostella pseudostelligera</name>
    <dbReference type="NCBI Taxonomy" id="259834"/>
    <lineage>
        <taxon>Eukaryota</taxon>
        <taxon>Sar</taxon>
        <taxon>Stramenopiles</taxon>
        <taxon>Ochrophyta</taxon>
        <taxon>Bacillariophyta</taxon>
        <taxon>Coscinodiscophyceae</taxon>
        <taxon>Thalassiosirophycidae</taxon>
        <taxon>Stephanodiscales</taxon>
        <taxon>Stephanodiscaceae</taxon>
        <taxon>Discostella</taxon>
    </lineage>
</organism>
<dbReference type="AlphaFoldDB" id="A0ABD3MDQ8"/>
<proteinExistence type="predicted"/>
<gene>
    <name evidence="2" type="ORF">ACHAWU_004623</name>
</gene>
<keyword evidence="3" id="KW-1185">Reference proteome</keyword>
<feature type="compositionally biased region" description="Polar residues" evidence="1">
    <location>
        <begin position="555"/>
        <end position="574"/>
    </location>
</feature>
<dbReference type="Proteomes" id="UP001530293">
    <property type="component" value="Unassembled WGS sequence"/>
</dbReference>
<feature type="compositionally biased region" description="Acidic residues" evidence="1">
    <location>
        <begin position="503"/>
        <end position="514"/>
    </location>
</feature>
<dbReference type="EMBL" id="JALLBG020000164">
    <property type="protein sequence ID" value="KAL3761003.1"/>
    <property type="molecule type" value="Genomic_DNA"/>
</dbReference>
<evidence type="ECO:0000313" key="3">
    <source>
        <dbReference type="Proteomes" id="UP001530293"/>
    </source>
</evidence>
<feature type="region of interest" description="Disordered" evidence="1">
    <location>
        <begin position="460"/>
        <end position="520"/>
    </location>
</feature>
<evidence type="ECO:0000256" key="1">
    <source>
        <dbReference type="SAM" id="MobiDB-lite"/>
    </source>
</evidence>
<name>A0ABD3MDQ8_9STRA</name>
<feature type="compositionally biased region" description="Low complexity" evidence="1">
    <location>
        <begin position="662"/>
        <end position="681"/>
    </location>
</feature>
<reference evidence="2 3" key="1">
    <citation type="submission" date="2024-10" db="EMBL/GenBank/DDBJ databases">
        <title>Updated reference genomes for cyclostephanoid diatoms.</title>
        <authorList>
            <person name="Roberts W.R."/>
            <person name="Alverson A.J."/>
        </authorList>
    </citation>
    <scope>NUCLEOTIDE SEQUENCE [LARGE SCALE GENOMIC DNA]</scope>
    <source>
        <strain evidence="2 3">AJA232-27</strain>
    </source>
</reference>
<accession>A0ABD3MDQ8</accession>
<feature type="region of interest" description="Disordered" evidence="1">
    <location>
        <begin position="544"/>
        <end position="594"/>
    </location>
</feature>
<feature type="compositionally biased region" description="Low complexity" evidence="1">
    <location>
        <begin position="464"/>
        <end position="502"/>
    </location>
</feature>
<comment type="caution">
    <text evidence="2">The sequence shown here is derived from an EMBL/GenBank/DDBJ whole genome shotgun (WGS) entry which is preliminary data.</text>
</comment>
<evidence type="ECO:0000313" key="2">
    <source>
        <dbReference type="EMBL" id="KAL3761003.1"/>
    </source>
</evidence>